<evidence type="ECO:0000313" key="2">
    <source>
        <dbReference type="Proteomes" id="UP000199546"/>
    </source>
</evidence>
<dbReference type="EMBL" id="FPBA01000041">
    <property type="protein sequence ID" value="SFU08275.1"/>
    <property type="molecule type" value="Genomic_DNA"/>
</dbReference>
<sequence length="85" mass="8643">MRAAATDGVLEPRTAVLLALAGPAGLVKVVAPQRSDRDHARRRMSTAAQQVPAAAVVKRVLAEMQTAVALAAKAGRTGQGGGGSW</sequence>
<evidence type="ECO:0000313" key="1">
    <source>
        <dbReference type="EMBL" id="SFU08275.1"/>
    </source>
</evidence>
<keyword evidence="2" id="KW-1185">Reference proteome</keyword>
<dbReference type="InterPro" id="IPR038261">
    <property type="entry name" value="GPP34-like_sf"/>
</dbReference>
<gene>
    <name evidence="1" type="ORF">SAMN05660657_05499</name>
</gene>
<accession>A0A1I7D9H1</accession>
<dbReference type="Proteomes" id="UP000199546">
    <property type="component" value="Unassembled WGS sequence"/>
</dbReference>
<dbReference type="Gene3D" id="1.10.3630.10">
    <property type="entry name" value="yeast vps74-n-term truncation variant domain like"/>
    <property type="match status" value="1"/>
</dbReference>
<name>A0A1I7D9H1_9ACTN</name>
<reference evidence="2" key="1">
    <citation type="submission" date="2016-10" db="EMBL/GenBank/DDBJ databases">
        <authorList>
            <person name="Varghese N."/>
            <person name="Submissions S."/>
        </authorList>
    </citation>
    <scope>NUCLEOTIDE SEQUENCE [LARGE SCALE GENOMIC DNA]</scope>
    <source>
        <strain evidence="2">DSM 46136</strain>
    </source>
</reference>
<proteinExistence type="predicted"/>
<protein>
    <submittedName>
        <fullName evidence="1">Uncharacterized protein</fullName>
    </submittedName>
</protein>
<dbReference type="AlphaFoldDB" id="A0A1I7D9H1"/>
<organism evidence="1 2">
    <name type="scientific">Geodermatophilus amargosae</name>
    <dbReference type="NCBI Taxonomy" id="1296565"/>
    <lineage>
        <taxon>Bacteria</taxon>
        <taxon>Bacillati</taxon>
        <taxon>Actinomycetota</taxon>
        <taxon>Actinomycetes</taxon>
        <taxon>Geodermatophilales</taxon>
        <taxon>Geodermatophilaceae</taxon>
        <taxon>Geodermatophilus</taxon>
    </lineage>
</organism>